<dbReference type="Proteomes" id="UP000198287">
    <property type="component" value="Unassembled WGS sequence"/>
</dbReference>
<name>A0A226DCK2_FOLCA</name>
<comment type="caution">
    <text evidence="1">The sequence shown here is derived from an EMBL/GenBank/DDBJ whole genome shotgun (WGS) entry which is preliminary data.</text>
</comment>
<reference evidence="1 2" key="1">
    <citation type="submission" date="2015-12" db="EMBL/GenBank/DDBJ databases">
        <title>The genome of Folsomia candida.</title>
        <authorList>
            <person name="Faddeeva A."/>
            <person name="Derks M.F."/>
            <person name="Anvar Y."/>
            <person name="Smit S."/>
            <person name="Van Straalen N."/>
            <person name="Roelofs D."/>
        </authorList>
    </citation>
    <scope>NUCLEOTIDE SEQUENCE [LARGE SCALE GENOMIC DNA]</scope>
    <source>
        <strain evidence="1 2">VU population</strain>
        <tissue evidence="1">Whole body</tissue>
    </source>
</reference>
<accession>A0A226DCK2</accession>
<protein>
    <submittedName>
        <fullName evidence="1">Uncharacterized protein</fullName>
    </submittedName>
</protein>
<dbReference type="EMBL" id="LNIX01000023">
    <property type="protein sequence ID" value="OXA43252.1"/>
    <property type="molecule type" value="Genomic_DNA"/>
</dbReference>
<proteinExistence type="predicted"/>
<evidence type="ECO:0000313" key="1">
    <source>
        <dbReference type="EMBL" id="OXA43252.1"/>
    </source>
</evidence>
<sequence length="234" mass="26291">MVDETEFLEGSVLIPKTFPDLDWAWFNSVPRWYWTYWSKVDLIRSAAFMKQKSVGEVTSEDIANPNNCMDMESNLLHGFGLKDVPFKLVFDEEKTMVFGEGGTFNGLKIILLPAVTVDDSMIIVVVALLLPRRSYVYYQSGNNSATTAIINRGGIGFIPFSVDSYIVTADKHHVVFSDNATFAVGVTTWKDGETSWVCWNTKQNIDDDLKEKVLEVVTGLGFKAEMAVETVFKE</sequence>
<organism evidence="1 2">
    <name type="scientific">Folsomia candida</name>
    <name type="common">Springtail</name>
    <dbReference type="NCBI Taxonomy" id="158441"/>
    <lineage>
        <taxon>Eukaryota</taxon>
        <taxon>Metazoa</taxon>
        <taxon>Ecdysozoa</taxon>
        <taxon>Arthropoda</taxon>
        <taxon>Hexapoda</taxon>
        <taxon>Collembola</taxon>
        <taxon>Entomobryomorpha</taxon>
        <taxon>Isotomoidea</taxon>
        <taxon>Isotomidae</taxon>
        <taxon>Proisotominae</taxon>
        <taxon>Folsomia</taxon>
    </lineage>
</organism>
<gene>
    <name evidence="1" type="ORF">Fcan01_22190</name>
</gene>
<keyword evidence="2" id="KW-1185">Reference proteome</keyword>
<evidence type="ECO:0000313" key="2">
    <source>
        <dbReference type="Proteomes" id="UP000198287"/>
    </source>
</evidence>
<dbReference type="AlphaFoldDB" id="A0A226DCK2"/>